<sequence length="448" mass="49383">MKKTLWIVLGLAALLIAVPPYWLGFSVFQLGHTFQVASSMTAKLACSAKFVSGFSQQQIIDDVASYSSVTKLVDIEYDLEQQTVQTDMLGISQSTAQYVPGLGCYLTHSDLPKLELTPSLSFPMQQNAPWPAGSKIDTDLSVQAITDEIIRQDNLAGHNTRALVVIKDGKLVAESYAQNTHALTPLLGWSMAKSVTAMTLGRMEQTHSVNINQTHLFPQWNDERGDIQLKQLLTMTSGLDFSEKYAPGSDATKMLFSSASAASLPLDSAVAFPAGDHFSYSSGTSNLLADWIHTVLGDSLQSSYDYLHSQILEPAAIHSLVFETDATGVTVGSSYLFATARDWARLGWIMANEGSINGHQLLSEQWVSDAQQPNSSDNEKAYGYQFWLNSGDTELRWPSLPEDGFAMLGSRKQSVMMIPSQHAVLVRLGWSRGEYPMEQNYRRILDEF</sequence>
<evidence type="ECO:0000313" key="3">
    <source>
        <dbReference type="Proteomes" id="UP000809621"/>
    </source>
</evidence>
<feature type="domain" description="Beta-lactamase-related" evidence="1">
    <location>
        <begin position="162"/>
        <end position="428"/>
    </location>
</feature>
<dbReference type="InterPro" id="IPR012338">
    <property type="entry name" value="Beta-lactam/transpept-like"/>
</dbReference>
<dbReference type="InterPro" id="IPR050789">
    <property type="entry name" value="Diverse_Enzym_Activities"/>
</dbReference>
<comment type="caution">
    <text evidence="2">The sequence shown here is derived from an EMBL/GenBank/DDBJ whole genome shotgun (WGS) entry which is preliminary data.</text>
</comment>
<dbReference type="RefSeq" id="WP_205158647.1">
    <property type="nucleotide sequence ID" value="NZ_JAFEUM010000004.1"/>
</dbReference>
<dbReference type="InterPro" id="IPR001466">
    <property type="entry name" value="Beta-lactam-related"/>
</dbReference>
<dbReference type="PANTHER" id="PTHR43283">
    <property type="entry name" value="BETA-LACTAMASE-RELATED"/>
    <property type="match status" value="1"/>
</dbReference>
<gene>
    <name evidence="2" type="ORF">JQC93_11820</name>
</gene>
<dbReference type="GO" id="GO:0016787">
    <property type="term" value="F:hydrolase activity"/>
    <property type="evidence" value="ECO:0007669"/>
    <property type="project" value="UniProtKB-KW"/>
</dbReference>
<dbReference type="SUPFAM" id="SSF56601">
    <property type="entry name" value="beta-lactamase/transpeptidase-like"/>
    <property type="match status" value="1"/>
</dbReference>
<dbReference type="EMBL" id="JAFEUM010000004">
    <property type="protein sequence ID" value="MBM7037092.1"/>
    <property type="molecule type" value="Genomic_DNA"/>
</dbReference>
<name>A0ABS2HMH4_9VIBR</name>
<dbReference type="Proteomes" id="UP000809621">
    <property type="component" value="Unassembled WGS sequence"/>
</dbReference>
<organism evidence="2 3">
    <name type="scientific">Vibrio ulleungensis</name>
    <dbReference type="NCBI Taxonomy" id="2807619"/>
    <lineage>
        <taxon>Bacteria</taxon>
        <taxon>Pseudomonadati</taxon>
        <taxon>Pseudomonadota</taxon>
        <taxon>Gammaproteobacteria</taxon>
        <taxon>Vibrionales</taxon>
        <taxon>Vibrionaceae</taxon>
        <taxon>Vibrio</taxon>
    </lineage>
</organism>
<keyword evidence="2" id="KW-0378">Hydrolase</keyword>
<proteinExistence type="predicted"/>
<dbReference type="Gene3D" id="3.40.710.10">
    <property type="entry name" value="DD-peptidase/beta-lactamase superfamily"/>
    <property type="match status" value="1"/>
</dbReference>
<reference evidence="2 3" key="1">
    <citation type="submission" date="2021-02" db="EMBL/GenBank/DDBJ databases">
        <authorList>
            <person name="Park J.-S."/>
        </authorList>
    </citation>
    <scope>NUCLEOTIDE SEQUENCE [LARGE SCALE GENOMIC DNA]</scope>
    <source>
        <strain evidence="2 3">188UL20-2</strain>
    </source>
</reference>
<evidence type="ECO:0000313" key="2">
    <source>
        <dbReference type="EMBL" id="MBM7037092.1"/>
    </source>
</evidence>
<keyword evidence="3" id="KW-1185">Reference proteome</keyword>
<protein>
    <submittedName>
        <fullName evidence="2">Serine hydrolase</fullName>
    </submittedName>
</protein>
<evidence type="ECO:0000259" key="1">
    <source>
        <dbReference type="Pfam" id="PF00144"/>
    </source>
</evidence>
<accession>A0ABS2HMH4</accession>
<dbReference type="Pfam" id="PF00144">
    <property type="entry name" value="Beta-lactamase"/>
    <property type="match status" value="1"/>
</dbReference>
<dbReference type="PANTHER" id="PTHR43283:SF7">
    <property type="entry name" value="BETA-LACTAMASE-RELATED DOMAIN-CONTAINING PROTEIN"/>
    <property type="match status" value="1"/>
</dbReference>